<dbReference type="AlphaFoldDB" id="A0A813CEW9"/>
<name>A0A813CEW9_9DINO</name>
<evidence type="ECO:0000256" key="1">
    <source>
        <dbReference type="SAM" id="MobiDB-lite"/>
    </source>
</evidence>
<feature type="compositionally biased region" description="Low complexity" evidence="1">
    <location>
        <begin position="59"/>
        <end position="68"/>
    </location>
</feature>
<dbReference type="SUPFAM" id="SSF56059">
    <property type="entry name" value="Glutathione synthetase ATP-binding domain-like"/>
    <property type="match status" value="1"/>
</dbReference>
<evidence type="ECO:0000313" key="3">
    <source>
        <dbReference type="Proteomes" id="UP000601435"/>
    </source>
</evidence>
<feature type="compositionally biased region" description="Basic and acidic residues" evidence="1">
    <location>
        <begin position="96"/>
        <end position="105"/>
    </location>
</feature>
<feature type="compositionally biased region" description="Basic residues" evidence="1">
    <location>
        <begin position="161"/>
        <end position="175"/>
    </location>
</feature>
<organism evidence="2 3">
    <name type="scientific">Symbiodinium necroappetens</name>
    <dbReference type="NCBI Taxonomy" id="1628268"/>
    <lineage>
        <taxon>Eukaryota</taxon>
        <taxon>Sar</taxon>
        <taxon>Alveolata</taxon>
        <taxon>Dinophyceae</taxon>
        <taxon>Suessiales</taxon>
        <taxon>Symbiodiniaceae</taxon>
        <taxon>Symbiodinium</taxon>
    </lineage>
</organism>
<dbReference type="EMBL" id="CAJNJA010099141">
    <property type="protein sequence ID" value="CAE7943291.1"/>
    <property type="molecule type" value="Genomic_DNA"/>
</dbReference>
<accession>A0A813CEW9</accession>
<keyword evidence="3" id="KW-1185">Reference proteome</keyword>
<comment type="caution">
    <text evidence="2">The sequence shown here is derived from an EMBL/GenBank/DDBJ whole genome shotgun (WGS) entry which is preliminary data.</text>
</comment>
<feature type="region of interest" description="Disordered" evidence="1">
    <location>
        <begin position="141"/>
        <end position="181"/>
    </location>
</feature>
<dbReference type="Proteomes" id="UP000601435">
    <property type="component" value="Unassembled WGS sequence"/>
</dbReference>
<feature type="compositionally biased region" description="Basic and acidic residues" evidence="1">
    <location>
        <begin position="114"/>
        <end position="125"/>
    </location>
</feature>
<dbReference type="OrthoDB" id="412131at2759"/>
<feature type="region of interest" description="Disordered" evidence="1">
    <location>
        <begin position="1"/>
        <end position="83"/>
    </location>
</feature>
<proteinExistence type="predicted"/>
<feature type="region of interest" description="Disordered" evidence="1">
    <location>
        <begin position="96"/>
        <end position="129"/>
    </location>
</feature>
<feature type="compositionally biased region" description="Basic and acidic residues" evidence="1">
    <location>
        <begin position="150"/>
        <end position="160"/>
    </location>
</feature>
<gene>
    <name evidence="2" type="ORF">SNEC2469_LOCUS34996</name>
</gene>
<protein>
    <submittedName>
        <fullName evidence="2">Uncharacterized protein</fullName>
    </submittedName>
</protein>
<sequence>MSSSSDRDDDELSESARAVLRIQQEIEDGVSEAPRKTSGSSGNGRTHGAVTGIALGEYADSPKASKASKASKEGVQIRAKGSKAGLFKESLESLAYREDSDHEVNPEAPAGSFRKKDLQQEERDRSKKARVGLDGKLYQFIDAPSDDEEHQASDANEGKEKTKKKTGTKKEKKAKKAPDLAPGIPRIKQTFRALVDPRNHPVTYAGLLECQLPVLALRRSPALTARTSVTLGPVRIMSPHASHVPLSPQVPIKPIAAPRMSVQQPVTLLPRSEMMAWLSAARNFVINTDFDVGPLLADRKRSINELMNVMKANSGGKGTIQALGDKIILSKLLENLGVPQMPVLLSTYTKVNKAEVEKLVETWTQSSDPDAYDVVIKPTHLSSATGAVIMSKPKWEKEQWSAPKLIEHMETFLEKKAADSESEALKSLVPGFVIQPRYRSSVGFNFPLELRVVTIWGKARVGIWWWGRVADPKGKRTTWLVRVPKNSGQLSDDDGWEVIHEHGGQNRGFEVSLKLFREAMPAMSAAAENIATAVGAPFLRSDFFVGSEEWGVRLNEVAYGSGVDYKRRLPGGTSKQTRGGTWVGGLVDDGPAIAEIIQEGFRLCQRKPPAEFLKVLGARTALYEAPTRGRSPDSRPAEPLMKVEAVPQEKRSRQLPDDAVRDLIGLYKSPGNMLSQTGQVQASSCETQPAQDLPSAGNAGLSARGGAYPRVVQCFSPGLSQGPPSFQPRPIWRPSLPSVPSFVAAPAVVPAPVVTPPLVKQTPYKTVLAPASPIPRREVSVATWRPMQACSITASVSPYGRGVVNHRTSFSLCGSMCGLPPDASRWVAVDGLATPL</sequence>
<evidence type="ECO:0000313" key="2">
    <source>
        <dbReference type="EMBL" id="CAE7943291.1"/>
    </source>
</evidence>
<reference evidence="2" key="1">
    <citation type="submission" date="2021-02" db="EMBL/GenBank/DDBJ databases">
        <authorList>
            <person name="Dougan E. K."/>
            <person name="Rhodes N."/>
            <person name="Thang M."/>
            <person name="Chan C."/>
        </authorList>
    </citation>
    <scope>NUCLEOTIDE SEQUENCE</scope>
</reference>